<dbReference type="GO" id="GO:0004672">
    <property type="term" value="F:protein kinase activity"/>
    <property type="evidence" value="ECO:0007669"/>
    <property type="project" value="InterPro"/>
</dbReference>
<feature type="domain" description="Guanylate cyclase" evidence="16">
    <location>
        <begin position="291"/>
        <end position="439"/>
    </location>
</feature>
<dbReference type="InterPro" id="IPR018297">
    <property type="entry name" value="A/G_cyclase_CS"/>
</dbReference>
<evidence type="ECO:0000256" key="11">
    <source>
        <dbReference type="ARBA" id="ARBA00023293"/>
    </source>
</evidence>
<evidence type="ECO:0000313" key="17">
    <source>
        <dbReference type="EMBL" id="VDM64155.1"/>
    </source>
</evidence>
<comment type="subcellular location">
    <subcellularLocation>
        <location evidence="2">Membrane</location>
        <topology evidence="2">Single-pass membrane protein</topology>
    </subcellularLocation>
</comment>
<dbReference type="GO" id="GO:0035556">
    <property type="term" value="P:intracellular signal transduction"/>
    <property type="evidence" value="ECO:0007669"/>
    <property type="project" value="InterPro"/>
</dbReference>
<evidence type="ECO:0000313" key="18">
    <source>
        <dbReference type="Proteomes" id="UP000267027"/>
    </source>
</evidence>
<dbReference type="CDD" id="cd07302">
    <property type="entry name" value="CHD"/>
    <property type="match status" value="1"/>
</dbReference>
<dbReference type="WBParaSite" id="ACOC_0001256901-mRNA-1">
    <property type="protein sequence ID" value="ACOC_0001256901-mRNA-1"/>
    <property type="gene ID" value="ACOC_0001256901"/>
</dbReference>
<reference evidence="17 18" key="2">
    <citation type="submission" date="2018-11" db="EMBL/GenBank/DDBJ databases">
        <authorList>
            <consortium name="Pathogen Informatics"/>
        </authorList>
    </citation>
    <scope>NUCLEOTIDE SEQUENCE [LARGE SCALE GENOMIC DNA]</scope>
    <source>
        <strain evidence="17 18">Costa Rica</strain>
    </source>
</reference>
<feature type="coiled-coil region" evidence="14">
    <location>
        <begin position="208"/>
        <end position="235"/>
    </location>
</feature>
<evidence type="ECO:0000256" key="10">
    <source>
        <dbReference type="ARBA" id="ARBA00023239"/>
    </source>
</evidence>
<proteinExistence type="inferred from homology"/>
<keyword evidence="11 13" id="KW-0141">cGMP biosynthesis</keyword>
<dbReference type="Gene3D" id="6.10.250.780">
    <property type="match status" value="1"/>
</dbReference>
<evidence type="ECO:0000256" key="5">
    <source>
        <dbReference type="ARBA" id="ARBA00022741"/>
    </source>
</evidence>
<organism evidence="19">
    <name type="scientific">Angiostrongylus costaricensis</name>
    <name type="common">Nematode worm</name>
    <dbReference type="NCBI Taxonomy" id="334426"/>
    <lineage>
        <taxon>Eukaryota</taxon>
        <taxon>Metazoa</taxon>
        <taxon>Ecdysozoa</taxon>
        <taxon>Nematoda</taxon>
        <taxon>Chromadorea</taxon>
        <taxon>Rhabditida</taxon>
        <taxon>Rhabditina</taxon>
        <taxon>Rhabditomorpha</taxon>
        <taxon>Strongyloidea</taxon>
        <taxon>Metastrongylidae</taxon>
        <taxon>Angiostrongylus</taxon>
    </lineage>
</organism>
<dbReference type="GO" id="GO:0001653">
    <property type="term" value="F:peptide receptor activity"/>
    <property type="evidence" value="ECO:0007669"/>
    <property type="project" value="TreeGrafter"/>
</dbReference>
<dbReference type="STRING" id="334426.A0A0R3Q0U2"/>
<dbReference type="PANTHER" id="PTHR11920">
    <property type="entry name" value="GUANYLYL CYCLASE"/>
    <property type="match status" value="1"/>
</dbReference>
<sequence>MRSIDHDNLCKFIGLSMDGSQFLSVWKYCSRGSLQDVIEKGSIMQMDWFFKYSLIRDICESVCYLHHSAIGSHGWISSKSCLVDEKWQVNNLWLAPEHIRDPLLAPTKMGDIYSFAVVCSEIITRKSAWDHQNQDCDIDELIYKIKRGGRPPIRPQLDTEDEINSSMSLLVKDCWNEDADQRPSCDQVKSFVKSMNDDKSSNLMDHVFNLLEQHASNLEDEIQARMEELTEEKKKSDILLYRMLPKNWIVKYRNIEIQRENSPYARIFFRQVADKLKAKEAVEPEAFECVTLFFSDVVSFTTLASKCTPLQGSGHLVIKSQELGYRKFLVINFLNELCTLFDAIIDKHDVYKVETIGDGYLCASGLPQRNGNEHARKIADMSFDLLRAIKEFRIMHLPNERVNIRVGIHTGPIVTGVVGITMPRYCLFGDTVNTASRMESHGRPGRVHISTDTKNFLTQVIGGYKTESRGEVLIKVCVTEKLIRIVQK</sequence>
<evidence type="ECO:0000256" key="7">
    <source>
        <dbReference type="ARBA" id="ARBA00023136"/>
    </source>
</evidence>
<keyword evidence="5" id="KW-0547">Nucleotide-binding</keyword>
<dbReference type="SUPFAM" id="SSF55073">
    <property type="entry name" value="Nucleotide cyclase"/>
    <property type="match status" value="1"/>
</dbReference>
<dbReference type="SUPFAM" id="SSF56112">
    <property type="entry name" value="Protein kinase-like (PK-like)"/>
    <property type="match status" value="1"/>
</dbReference>
<dbReference type="InterPro" id="IPR000719">
    <property type="entry name" value="Prot_kinase_dom"/>
</dbReference>
<evidence type="ECO:0000256" key="14">
    <source>
        <dbReference type="SAM" id="Coils"/>
    </source>
</evidence>
<dbReference type="Gene3D" id="1.10.510.10">
    <property type="entry name" value="Transferase(Phosphotransferase) domain 1"/>
    <property type="match status" value="2"/>
</dbReference>
<feature type="domain" description="Protein kinase" evidence="15">
    <location>
        <begin position="1"/>
        <end position="192"/>
    </location>
</feature>
<dbReference type="PROSITE" id="PS00452">
    <property type="entry name" value="GUANYLATE_CYCLASE_1"/>
    <property type="match status" value="1"/>
</dbReference>
<dbReference type="EC" id="4.6.1.2" evidence="3 13"/>
<comment type="similarity">
    <text evidence="12">Belongs to the adenylyl cyclase class-4/guanylyl cyclase family.</text>
</comment>
<keyword evidence="8" id="KW-0675">Receptor</keyword>
<dbReference type="Pfam" id="PF00211">
    <property type="entry name" value="Guanylate_cyc"/>
    <property type="match status" value="1"/>
</dbReference>
<protein>
    <recommendedName>
        <fullName evidence="3 13">Guanylate cyclase</fullName>
        <ecNumber evidence="3 13">4.6.1.2</ecNumber>
    </recommendedName>
</protein>
<dbReference type="PROSITE" id="PS50011">
    <property type="entry name" value="PROTEIN_KINASE_DOM"/>
    <property type="match status" value="1"/>
</dbReference>
<dbReference type="EMBL" id="UYYA01005101">
    <property type="protein sequence ID" value="VDM64155.1"/>
    <property type="molecule type" value="Genomic_DNA"/>
</dbReference>
<evidence type="ECO:0000256" key="12">
    <source>
        <dbReference type="RuleBase" id="RU000405"/>
    </source>
</evidence>
<dbReference type="InterPro" id="IPR011009">
    <property type="entry name" value="Kinase-like_dom_sf"/>
</dbReference>
<keyword evidence="7" id="KW-0472">Membrane</keyword>
<evidence type="ECO:0000259" key="16">
    <source>
        <dbReference type="PROSITE" id="PS50125"/>
    </source>
</evidence>
<dbReference type="AlphaFoldDB" id="A0A0R3Q0U2"/>
<dbReference type="GO" id="GO:0005886">
    <property type="term" value="C:plasma membrane"/>
    <property type="evidence" value="ECO:0007669"/>
    <property type="project" value="TreeGrafter"/>
</dbReference>
<dbReference type="GO" id="GO:0005524">
    <property type="term" value="F:ATP binding"/>
    <property type="evidence" value="ECO:0007669"/>
    <property type="project" value="InterPro"/>
</dbReference>
<accession>A0A0R3Q0U2</accession>
<keyword evidence="4" id="KW-0812">Transmembrane</keyword>
<dbReference type="PANTHER" id="PTHR11920:SF493">
    <property type="entry name" value="RECEPTOR-TYPE GUANYLATE CYCLASE GCY-22"/>
    <property type="match status" value="1"/>
</dbReference>
<keyword evidence="6" id="KW-1133">Transmembrane helix</keyword>
<evidence type="ECO:0000256" key="1">
    <source>
        <dbReference type="ARBA" id="ARBA00001436"/>
    </source>
</evidence>
<keyword evidence="14" id="KW-0175">Coiled coil</keyword>
<dbReference type="PROSITE" id="PS50125">
    <property type="entry name" value="GUANYLATE_CYCLASE_2"/>
    <property type="match status" value="1"/>
</dbReference>
<dbReference type="InterPro" id="IPR001245">
    <property type="entry name" value="Ser-Thr/Tyr_kinase_cat_dom"/>
</dbReference>
<evidence type="ECO:0000256" key="6">
    <source>
        <dbReference type="ARBA" id="ARBA00022989"/>
    </source>
</evidence>
<dbReference type="InterPro" id="IPR029787">
    <property type="entry name" value="Nucleotide_cyclase"/>
</dbReference>
<dbReference type="OMA" id="RICLITE"/>
<keyword evidence="9" id="KW-0325">Glycoprotein</keyword>
<dbReference type="FunFam" id="3.30.70.1230:FF:000030">
    <property type="entry name" value="Si:ch211-215j19.12"/>
    <property type="match status" value="1"/>
</dbReference>
<dbReference type="InterPro" id="IPR050401">
    <property type="entry name" value="Cyclic_nucleotide_synthase"/>
</dbReference>
<dbReference type="Gene3D" id="3.30.70.1230">
    <property type="entry name" value="Nucleotide cyclase"/>
    <property type="match status" value="1"/>
</dbReference>
<evidence type="ECO:0000256" key="9">
    <source>
        <dbReference type="ARBA" id="ARBA00023180"/>
    </source>
</evidence>
<evidence type="ECO:0000256" key="3">
    <source>
        <dbReference type="ARBA" id="ARBA00012202"/>
    </source>
</evidence>
<name>A0A0R3Q0U2_ANGCS</name>
<reference evidence="19" key="1">
    <citation type="submission" date="2017-02" db="UniProtKB">
        <authorList>
            <consortium name="WormBaseParasite"/>
        </authorList>
    </citation>
    <scope>IDENTIFICATION</scope>
</reference>
<dbReference type="SMART" id="SM00044">
    <property type="entry name" value="CYCc"/>
    <property type="match status" value="1"/>
</dbReference>
<dbReference type="GO" id="GO:0004383">
    <property type="term" value="F:guanylate cyclase activity"/>
    <property type="evidence" value="ECO:0007669"/>
    <property type="project" value="UniProtKB-EC"/>
</dbReference>
<dbReference type="OrthoDB" id="60033at2759"/>
<dbReference type="Pfam" id="PF07714">
    <property type="entry name" value="PK_Tyr_Ser-Thr"/>
    <property type="match status" value="2"/>
</dbReference>
<keyword evidence="18" id="KW-1185">Reference proteome</keyword>
<evidence type="ECO:0000256" key="13">
    <source>
        <dbReference type="RuleBase" id="RU003431"/>
    </source>
</evidence>
<dbReference type="GO" id="GO:0007168">
    <property type="term" value="P:receptor guanylyl cyclase signaling pathway"/>
    <property type="evidence" value="ECO:0007669"/>
    <property type="project" value="TreeGrafter"/>
</dbReference>
<dbReference type="Proteomes" id="UP000267027">
    <property type="component" value="Unassembled WGS sequence"/>
</dbReference>
<gene>
    <name evidence="17" type="ORF">ACOC_LOCUS12570</name>
</gene>
<evidence type="ECO:0000313" key="19">
    <source>
        <dbReference type="WBParaSite" id="ACOC_0001256901-mRNA-1"/>
    </source>
</evidence>
<dbReference type="InterPro" id="IPR001054">
    <property type="entry name" value="A/G_cyclase"/>
</dbReference>
<comment type="catalytic activity">
    <reaction evidence="1 13">
        <text>GTP = 3',5'-cyclic GMP + diphosphate</text>
        <dbReference type="Rhea" id="RHEA:13665"/>
        <dbReference type="ChEBI" id="CHEBI:33019"/>
        <dbReference type="ChEBI" id="CHEBI:37565"/>
        <dbReference type="ChEBI" id="CHEBI:57746"/>
        <dbReference type="EC" id="4.6.1.2"/>
    </reaction>
</comment>
<evidence type="ECO:0000256" key="8">
    <source>
        <dbReference type="ARBA" id="ARBA00023170"/>
    </source>
</evidence>
<dbReference type="GO" id="GO:0004016">
    <property type="term" value="F:adenylate cyclase activity"/>
    <property type="evidence" value="ECO:0007669"/>
    <property type="project" value="TreeGrafter"/>
</dbReference>
<evidence type="ECO:0000259" key="15">
    <source>
        <dbReference type="PROSITE" id="PS50011"/>
    </source>
</evidence>
<keyword evidence="10 12" id="KW-0456">Lyase</keyword>
<evidence type="ECO:0000256" key="4">
    <source>
        <dbReference type="ARBA" id="ARBA00022692"/>
    </source>
</evidence>
<evidence type="ECO:0000256" key="2">
    <source>
        <dbReference type="ARBA" id="ARBA00004167"/>
    </source>
</evidence>